<dbReference type="InterPro" id="IPR003439">
    <property type="entry name" value="ABC_transporter-like_ATP-bd"/>
</dbReference>
<feature type="domain" description="ABC transporter" evidence="4">
    <location>
        <begin position="2"/>
        <end position="217"/>
    </location>
</feature>
<dbReference type="PANTHER" id="PTHR42939:SF1">
    <property type="entry name" value="ABC TRANSPORTER ATP-BINDING PROTEIN ALBC-RELATED"/>
    <property type="match status" value="1"/>
</dbReference>
<evidence type="ECO:0000313" key="5">
    <source>
        <dbReference type="EMBL" id="WNB18606.1"/>
    </source>
</evidence>
<dbReference type="PROSITE" id="PS50893">
    <property type="entry name" value="ABC_TRANSPORTER_2"/>
    <property type="match status" value="1"/>
</dbReference>
<dbReference type="GO" id="GO:0016887">
    <property type="term" value="F:ATP hydrolysis activity"/>
    <property type="evidence" value="ECO:0007669"/>
    <property type="project" value="InterPro"/>
</dbReference>
<keyword evidence="1" id="KW-0813">Transport</keyword>
<dbReference type="RefSeq" id="WP_322348128.1">
    <property type="nucleotide sequence ID" value="NZ_CP129968.2"/>
</dbReference>
<evidence type="ECO:0000259" key="4">
    <source>
        <dbReference type="PROSITE" id="PS50893"/>
    </source>
</evidence>
<dbReference type="Pfam" id="PF00005">
    <property type="entry name" value="ABC_tran"/>
    <property type="match status" value="1"/>
</dbReference>
<gene>
    <name evidence="5" type="ORF">QYS47_30750</name>
</gene>
<dbReference type="KEGG" id="marp:QYS47_30750"/>
<sequence>MIKIENLSKSYGKKSILKNINLSIDGGQIYGIVGANGAGKTTFFKCLAGIEDYYGSITSSFSSLKNNTGLLLTEPDFLSKLTGREYIVLMCNARNQDYNDLDKKNIFDLPLDEYASHYSTGMKKKLALLAILMQKNEVFLLDEPFNGVDMQSNLILSDIFLKLKELGKILLVSSHIYSSLTTICDQIFLFEEGELSSGFTKSHFSKLESEIKSGFKKDIGILGL</sequence>
<dbReference type="InterPro" id="IPR051782">
    <property type="entry name" value="ABC_Transporter_VariousFunc"/>
</dbReference>
<dbReference type="CDD" id="cd03230">
    <property type="entry name" value="ABC_DR_subfamily_A"/>
    <property type="match status" value="1"/>
</dbReference>
<evidence type="ECO:0000256" key="1">
    <source>
        <dbReference type="ARBA" id="ARBA00022448"/>
    </source>
</evidence>
<dbReference type="SMART" id="SM00382">
    <property type="entry name" value="AAA"/>
    <property type="match status" value="1"/>
</dbReference>
<dbReference type="GO" id="GO:0005524">
    <property type="term" value="F:ATP binding"/>
    <property type="evidence" value="ECO:0007669"/>
    <property type="project" value="UniProtKB-KW"/>
</dbReference>
<name>A0AA52EZI3_9BACT</name>
<keyword evidence="2" id="KW-0547">Nucleotide-binding</keyword>
<accession>A0AA52EZI3</accession>
<dbReference type="EMBL" id="CP129968">
    <property type="protein sequence ID" value="WNB18606.1"/>
    <property type="molecule type" value="Genomic_DNA"/>
</dbReference>
<dbReference type="SUPFAM" id="SSF52540">
    <property type="entry name" value="P-loop containing nucleoside triphosphate hydrolases"/>
    <property type="match status" value="1"/>
</dbReference>
<dbReference type="InterPro" id="IPR003593">
    <property type="entry name" value="AAA+_ATPase"/>
</dbReference>
<evidence type="ECO:0000256" key="3">
    <source>
        <dbReference type="ARBA" id="ARBA00022840"/>
    </source>
</evidence>
<proteinExistence type="predicted"/>
<evidence type="ECO:0000256" key="2">
    <source>
        <dbReference type="ARBA" id="ARBA00022741"/>
    </source>
</evidence>
<dbReference type="Gene3D" id="3.40.50.300">
    <property type="entry name" value="P-loop containing nucleotide triphosphate hydrolases"/>
    <property type="match status" value="1"/>
</dbReference>
<protein>
    <submittedName>
        <fullName evidence="5">ATP-binding cassette domain-containing protein</fullName>
    </submittedName>
</protein>
<dbReference type="Proteomes" id="UP001232019">
    <property type="component" value="Chromosome"/>
</dbReference>
<organism evidence="5">
    <name type="scientific">Marivirga arenosa</name>
    <dbReference type="NCBI Taxonomy" id="3059076"/>
    <lineage>
        <taxon>Bacteria</taxon>
        <taxon>Pseudomonadati</taxon>
        <taxon>Bacteroidota</taxon>
        <taxon>Cytophagia</taxon>
        <taxon>Cytophagales</taxon>
        <taxon>Marivirgaceae</taxon>
        <taxon>Marivirga</taxon>
    </lineage>
</organism>
<reference evidence="5" key="1">
    <citation type="submission" date="2023-08" db="EMBL/GenBank/DDBJ databases">
        <title>Comparative genomics and taxonomic characterization of three novel marine species of genus Marivirga.</title>
        <authorList>
            <person name="Muhammad N."/>
            <person name="Kim S.-G."/>
        </authorList>
    </citation>
    <scope>NUCLEOTIDE SEQUENCE</scope>
    <source>
        <strain evidence="5">BKB1-2</strain>
    </source>
</reference>
<dbReference type="AlphaFoldDB" id="A0AA52EZI3"/>
<dbReference type="PANTHER" id="PTHR42939">
    <property type="entry name" value="ABC TRANSPORTER ATP-BINDING PROTEIN ALBC-RELATED"/>
    <property type="match status" value="1"/>
</dbReference>
<dbReference type="InterPro" id="IPR027417">
    <property type="entry name" value="P-loop_NTPase"/>
</dbReference>
<keyword evidence="3 5" id="KW-0067">ATP-binding</keyword>